<evidence type="ECO:0000256" key="6">
    <source>
        <dbReference type="ARBA" id="ARBA00023239"/>
    </source>
</evidence>
<evidence type="ECO:0000256" key="1">
    <source>
        <dbReference type="ARBA" id="ARBA00007718"/>
    </source>
</evidence>
<name>A0A4R7PAD5_9GAMM</name>
<evidence type="ECO:0000256" key="10">
    <source>
        <dbReference type="RuleBase" id="RU000607"/>
    </source>
</evidence>
<dbReference type="EC" id="4.98.1.1" evidence="9 10"/>
<dbReference type="GO" id="GO:0004325">
    <property type="term" value="F:ferrochelatase activity"/>
    <property type="evidence" value="ECO:0007669"/>
    <property type="project" value="UniProtKB-UniRule"/>
</dbReference>
<dbReference type="InterPro" id="IPR033659">
    <property type="entry name" value="Ferrochelatase_N"/>
</dbReference>
<comment type="pathway">
    <text evidence="9 10">Porphyrin-containing compound metabolism; protoheme biosynthesis; protoheme from protoporphyrin-IX: step 1/1.</text>
</comment>
<dbReference type="UniPathway" id="UPA00252">
    <property type="reaction ID" value="UER00325"/>
</dbReference>
<dbReference type="AlphaFoldDB" id="A0A4R7PAD5"/>
<dbReference type="Gene3D" id="3.40.50.1400">
    <property type="match status" value="2"/>
</dbReference>
<comment type="catalytic activity">
    <reaction evidence="9 10">
        <text>heme b + 2 H(+) = protoporphyrin IX + Fe(2+)</text>
        <dbReference type="Rhea" id="RHEA:22584"/>
        <dbReference type="ChEBI" id="CHEBI:15378"/>
        <dbReference type="ChEBI" id="CHEBI:29033"/>
        <dbReference type="ChEBI" id="CHEBI:57306"/>
        <dbReference type="ChEBI" id="CHEBI:60344"/>
        <dbReference type="EC" id="4.98.1.1"/>
    </reaction>
</comment>
<comment type="catalytic activity">
    <reaction evidence="8">
        <text>Fe-coproporphyrin III + 2 H(+) = coproporphyrin III + Fe(2+)</text>
        <dbReference type="Rhea" id="RHEA:49572"/>
        <dbReference type="ChEBI" id="CHEBI:15378"/>
        <dbReference type="ChEBI" id="CHEBI:29033"/>
        <dbReference type="ChEBI" id="CHEBI:68438"/>
        <dbReference type="ChEBI" id="CHEBI:131725"/>
        <dbReference type="EC" id="4.99.1.9"/>
    </reaction>
    <physiologicalReaction direction="right-to-left" evidence="8">
        <dbReference type="Rhea" id="RHEA:49574"/>
    </physiologicalReaction>
</comment>
<dbReference type="PANTHER" id="PTHR11108">
    <property type="entry name" value="FERROCHELATASE"/>
    <property type="match status" value="1"/>
</dbReference>
<comment type="caution">
    <text evidence="11">The sequence shown here is derived from an EMBL/GenBank/DDBJ whole genome shotgun (WGS) entry which is preliminary data.</text>
</comment>
<dbReference type="InterPro" id="IPR033644">
    <property type="entry name" value="Ferrochelatase_C"/>
</dbReference>
<accession>A0A4R7PAD5</accession>
<dbReference type="NCBIfam" id="TIGR00109">
    <property type="entry name" value="hemH"/>
    <property type="match status" value="1"/>
</dbReference>
<dbReference type="PANTHER" id="PTHR11108:SF1">
    <property type="entry name" value="FERROCHELATASE, MITOCHONDRIAL"/>
    <property type="match status" value="1"/>
</dbReference>
<dbReference type="Pfam" id="PF00762">
    <property type="entry name" value="Ferrochelatase"/>
    <property type="match status" value="1"/>
</dbReference>
<evidence type="ECO:0000256" key="4">
    <source>
        <dbReference type="ARBA" id="ARBA00023004"/>
    </source>
</evidence>
<dbReference type="CDD" id="cd03411">
    <property type="entry name" value="Ferrochelatase_N"/>
    <property type="match status" value="1"/>
</dbReference>
<dbReference type="GO" id="GO:0046872">
    <property type="term" value="F:metal ion binding"/>
    <property type="evidence" value="ECO:0007669"/>
    <property type="project" value="UniProtKB-KW"/>
</dbReference>
<evidence type="ECO:0000256" key="7">
    <source>
        <dbReference type="ARBA" id="ARBA00023244"/>
    </source>
</evidence>
<keyword evidence="6 9" id="KW-0456">Lyase</keyword>
<evidence type="ECO:0000256" key="9">
    <source>
        <dbReference type="HAMAP-Rule" id="MF_00323"/>
    </source>
</evidence>
<dbReference type="RefSeq" id="WP_133879504.1">
    <property type="nucleotide sequence ID" value="NZ_MWIN01000023.1"/>
</dbReference>
<dbReference type="Proteomes" id="UP000295341">
    <property type="component" value="Unassembled WGS sequence"/>
</dbReference>
<keyword evidence="7 9" id="KW-0627">Porphyrin biosynthesis</keyword>
<dbReference type="EMBL" id="SOBT01000008">
    <property type="protein sequence ID" value="TDU30868.1"/>
    <property type="molecule type" value="Genomic_DNA"/>
</dbReference>
<dbReference type="InterPro" id="IPR001015">
    <property type="entry name" value="Ferrochelatase"/>
</dbReference>
<comment type="similarity">
    <text evidence="1 9 10">Belongs to the ferrochelatase family.</text>
</comment>
<dbReference type="InterPro" id="IPR019772">
    <property type="entry name" value="Ferrochelatase_AS"/>
</dbReference>
<dbReference type="OrthoDB" id="9809741at2"/>
<gene>
    <name evidence="9" type="primary">hemH</name>
    <name evidence="11" type="ORF">DFR24_0225</name>
</gene>
<keyword evidence="12" id="KW-1185">Reference proteome</keyword>
<reference evidence="11 12" key="1">
    <citation type="submission" date="2019-03" db="EMBL/GenBank/DDBJ databases">
        <title>Genomic Encyclopedia of Type Strains, Phase IV (KMG-IV): sequencing the most valuable type-strain genomes for metagenomic binning, comparative biology and taxonomic classification.</title>
        <authorList>
            <person name="Goeker M."/>
        </authorList>
    </citation>
    <scope>NUCLEOTIDE SEQUENCE [LARGE SCALE GENOMIC DNA]</scope>
    <source>
        <strain evidence="11 12">DSM 26377</strain>
    </source>
</reference>
<sequence>MNMETPHRTPARTGLLLINLGTPDAPTAGAIRRYLRQFLSDRRVVEFPRALWLAVLYLFILPFRPRRLVHAYEKVWTARGSPLLAISRDQQQALASTFGADVVVGLAMSYGEPSIENALAELESAGVRRMLVLPMYPQYSGTTTAAAFDALFAALRQRRWMPELRTIGSYHDDAAHIEALATSIESWWQAHGRGEHLLISFHSIPRAYVEAGDPYFCQCQKTARLLAARLGLETGAWSVSFQSRLGRQPWLMPYSDIVIPQLATARGVRRLDVVCPGFSADCLETLEEVAIRYAADFAAAGGETLRYIPALNAQPVHIAALAELCRQHLQGWLETPAEDAAEIAARLQRVEAIGPTLDSPSLR</sequence>
<evidence type="ECO:0000313" key="11">
    <source>
        <dbReference type="EMBL" id="TDU30868.1"/>
    </source>
</evidence>
<keyword evidence="5 9" id="KW-0350">Heme biosynthesis</keyword>
<evidence type="ECO:0000256" key="2">
    <source>
        <dbReference type="ARBA" id="ARBA00022490"/>
    </source>
</evidence>
<dbReference type="FunFam" id="3.40.50.1400:FF:000002">
    <property type="entry name" value="Ferrochelatase"/>
    <property type="match status" value="1"/>
</dbReference>
<dbReference type="HAMAP" id="MF_00323">
    <property type="entry name" value="Ferrochelatase"/>
    <property type="match status" value="1"/>
</dbReference>
<feature type="binding site" evidence="9">
    <location>
        <position position="284"/>
    </location>
    <ligand>
        <name>Fe(2+)</name>
        <dbReference type="ChEBI" id="CHEBI:29033"/>
    </ligand>
</feature>
<dbReference type="GO" id="GO:0006783">
    <property type="term" value="P:heme biosynthetic process"/>
    <property type="evidence" value="ECO:0007669"/>
    <property type="project" value="UniProtKB-UniRule"/>
</dbReference>
<evidence type="ECO:0000256" key="8">
    <source>
        <dbReference type="ARBA" id="ARBA00024536"/>
    </source>
</evidence>
<comment type="function">
    <text evidence="9 10">Catalyzes the ferrous insertion into protoporphyrin IX.</text>
</comment>
<keyword evidence="3 9" id="KW-0479">Metal-binding</keyword>
<evidence type="ECO:0000256" key="5">
    <source>
        <dbReference type="ARBA" id="ARBA00023133"/>
    </source>
</evidence>
<proteinExistence type="inferred from homology"/>
<keyword evidence="2 9" id="KW-0963">Cytoplasm</keyword>
<dbReference type="CDD" id="cd00419">
    <property type="entry name" value="Ferrochelatase_C"/>
    <property type="match status" value="1"/>
</dbReference>
<protein>
    <recommendedName>
        <fullName evidence="9 10">Ferrochelatase</fullName>
        <ecNumber evidence="9 10">4.98.1.1</ecNumber>
    </recommendedName>
    <alternativeName>
        <fullName evidence="9">Heme synthase</fullName>
    </alternativeName>
    <alternativeName>
        <fullName evidence="9">Protoheme ferro-lyase</fullName>
    </alternativeName>
</protein>
<evidence type="ECO:0000256" key="3">
    <source>
        <dbReference type="ARBA" id="ARBA00022723"/>
    </source>
</evidence>
<dbReference type="GO" id="GO:0005737">
    <property type="term" value="C:cytoplasm"/>
    <property type="evidence" value="ECO:0007669"/>
    <property type="project" value="UniProtKB-SubCell"/>
</dbReference>
<dbReference type="SUPFAM" id="SSF53800">
    <property type="entry name" value="Chelatase"/>
    <property type="match status" value="1"/>
</dbReference>
<dbReference type="PROSITE" id="PS00534">
    <property type="entry name" value="FERROCHELATASE"/>
    <property type="match status" value="1"/>
</dbReference>
<feature type="binding site" evidence="9">
    <location>
        <position position="202"/>
    </location>
    <ligand>
        <name>Fe(2+)</name>
        <dbReference type="ChEBI" id="CHEBI:29033"/>
    </ligand>
</feature>
<comment type="subcellular location">
    <subcellularLocation>
        <location evidence="9 10">Cytoplasm</location>
    </subcellularLocation>
</comment>
<keyword evidence="4 9" id="KW-0408">Iron</keyword>
<organism evidence="11 12">
    <name type="scientific">Panacagrimonas perspica</name>
    <dbReference type="NCBI Taxonomy" id="381431"/>
    <lineage>
        <taxon>Bacteria</taxon>
        <taxon>Pseudomonadati</taxon>
        <taxon>Pseudomonadota</taxon>
        <taxon>Gammaproteobacteria</taxon>
        <taxon>Nevskiales</taxon>
        <taxon>Nevskiaceae</taxon>
        <taxon>Panacagrimonas</taxon>
    </lineage>
</organism>
<evidence type="ECO:0000313" key="12">
    <source>
        <dbReference type="Proteomes" id="UP000295341"/>
    </source>
</evidence>